<evidence type="ECO:0000313" key="1">
    <source>
        <dbReference type="EMBL" id="HAE1901685.1"/>
    </source>
</evidence>
<sequence>MDKYNLKDALLFISRGDTHEILIETNQRTRPDVQSNLQELLKLYPDINPKVVSLSELQEAGQDEKNRGPKERIIHLKDLADVSESEKKVLSYFETARKLGASDIHFLISESIFKVRMRIFGELQTVDEDQPALGYSLCATAILSMADVTETSFFPQREQDARLSPQLMRKIGGFAPIFPDTCY</sequence>
<evidence type="ECO:0000313" key="3">
    <source>
        <dbReference type="EMBL" id="HAE4438561.1"/>
    </source>
</evidence>
<dbReference type="AlphaFoldDB" id="A0A739PDJ4"/>
<organism evidence="5">
    <name type="scientific">Salmonella enterica subsp. enterica serovar Java</name>
    <dbReference type="NCBI Taxonomy" id="224729"/>
    <lineage>
        <taxon>Bacteria</taxon>
        <taxon>Pseudomonadati</taxon>
        <taxon>Pseudomonadota</taxon>
        <taxon>Gammaproteobacteria</taxon>
        <taxon>Enterobacterales</taxon>
        <taxon>Enterobacteriaceae</taxon>
        <taxon>Salmonella</taxon>
    </lineage>
</organism>
<evidence type="ECO:0000313" key="5">
    <source>
        <dbReference type="EMBL" id="HAE9659528.1"/>
    </source>
</evidence>
<reference evidence="5" key="1">
    <citation type="journal article" date="2018" name="Genome Biol.">
        <title>SKESA: strategic k-mer extension for scrupulous assemblies.</title>
        <authorList>
            <person name="Souvorov A."/>
            <person name="Agarwala R."/>
            <person name="Lipman D.J."/>
        </authorList>
    </citation>
    <scope>NUCLEOTIDE SEQUENCE</scope>
    <source>
        <strain evidence="5">Salmonella enterica</strain>
    </source>
</reference>
<dbReference type="EMBL" id="DAARYD010000095">
    <property type="protein sequence ID" value="HAE4438561.1"/>
    <property type="molecule type" value="Genomic_DNA"/>
</dbReference>
<accession>A0A739PDJ4</accession>
<dbReference type="EMBL" id="DAARCU010000083">
    <property type="protein sequence ID" value="HAE1901685.1"/>
    <property type="molecule type" value="Genomic_DNA"/>
</dbReference>
<dbReference type="EMBL" id="DAATQQ010000149">
    <property type="protein sequence ID" value="HAE9659528.1"/>
    <property type="molecule type" value="Genomic_DNA"/>
</dbReference>
<feature type="non-terminal residue" evidence="5">
    <location>
        <position position="183"/>
    </location>
</feature>
<gene>
    <name evidence="2" type="ORF">G3226_002356</name>
    <name evidence="1" type="ORF">G3V27_004373</name>
    <name evidence="3" type="ORF">G4C89_004254</name>
    <name evidence="4" type="ORF">G4W08_004488</name>
    <name evidence="5" type="ORF">G4W11_004392</name>
</gene>
<dbReference type="EMBL" id="DAARFL010000024">
    <property type="protein sequence ID" value="HAE2208909.1"/>
    <property type="molecule type" value="Genomic_DNA"/>
</dbReference>
<evidence type="ECO:0000313" key="2">
    <source>
        <dbReference type="EMBL" id="HAE2208909.1"/>
    </source>
</evidence>
<evidence type="ECO:0000313" key="4">
    <source>
        <dbReference type="EMBL" id="HAE9641003.1"/>
    </source>
</evidence>
<reference evidence="5" key="2">
    <citation type="submission" date="2018-07" db="EMBL/GenBank/DDBJ databases">
        <authorList>
            <consortium name="NCBI Pathogen Detection Project"/>
        </authorList>
    </citation>
    <scope>NUCLEOTIDE SEQUENCE</scope>
    <source>
        <strain evidence="5">Salmonella enterica</strain>
    </source>
</reference>
<dbReference type="Gene3D" id="3.30.450.90">
    <property type="match status" value="1"/>
</dbReference>
<name>A0A739PDJ4_SALEB</name>
<evidence type="ECO:0008006" key="6">
    <source>
        <dbReference type="Google" id="ProtNLM"/>
    </source>
</evidence>
<proteinExistence type="predicted"/>
<dbReference type="EMBL" id="DAATQS010000055">
    <property type="protein sequence ID" value="HAE9641003.1"/>
    <property type="molecule type" value="Genomic_DNA"/>
</dbReference>
<protein>
    <recommendedName>
        <fullName evidence="6">ATP-binding protein</fullName>
    </recommendedName>
</protein>
<comment type="caution">
    <text evidence="5">The sequence shown here is derived from an EMBL/GenBank/DDBJ whole genome shotgun (WGS) entry which is preliminary data.</text>
</comment>